<sequence length="306" mass="33982">MWRVSAEPLLRRPGPLVKCGAAVGGRVAEAPLLEARSQSFWRGHIRWRNKDCDHESGNIARFLGTLLTLRHPDQFDVKVRHLEARKRIWTNATALHATKCKDGAAKYPFRIDGLDGLVQRLSEAQDVSWVNPVDYARYKILAHFPGGTTGSYSRNLNHLWATGSTVMIWDHPAQEHYYAGLEEGRTHLVFNATTAVEVAKQITDNYRLARRLREGAADVQRELVCADCLHGFLLETLKAFRAHFSTNLALDDVETARATLKGVECGDFVEYVSHGVVEKVPPSNVKAGPGEDQSCVDLVAAAFAPS</sequence>
<name>A0A8J2WW99_9STRA</name>
<dbReference type="EMBL" id="CAKKNE010000001">
    <property type="protein sequence ID" value="CAH0363896.1"/>
    <property type="molecule type" value="Genomic_DNA"/>
</dbReference>
<dbReference type="OrthoDB" id="10626638at2759"/>
<evidence type="ECO:0008006" key="3">
    <source>
        <dbReference type="Google" id="ProtNLM"/>
    </source>
</evidence>
<dbReference type="AlphaFoldDB" id="A0A8J2WW99"/>
<keyword evidence="2" id="KW-1185">Reference proteome</keyword>
<accession>A0A8J2WW99</accession>
<reference evidence="1" key="1">
    <citation type="submission" date="2021-11" db="EMBL/GenBank/DDBJ databases">
        <authorList>
            <consortium name="Genoscope - CEA"/>
            <person name="William W."/>
        </authorList>
    </citation>
    <scope>NUCLEOTIDE SEQUENCE</scope>
</reference>
<protein>
    <recommendedName>
        <fullName evidence="3">Glycosyl transferase CAP10 domain-containing protein</fullName>
    </recommendedName>
</protein>
<evidence type="ECO:0000313" key="1">
    <source>
        <dbReference type="EMBL" id="CAH0363896.1"/>
    </source>
</evidence>
<comment type="caution">
    <text evidence="1">The sequence shown here is derived from an EMBL/GenBank/DDBJ whole genome shotgun (WGS) entry which is preliminary data.</text>
</comment>
<dbReference type="Proteomes" id="UP000789595">
    <property type="component" value="Unassembled WGS sequence"/>
</dbReference>
<gene>
    <name evidence="1" type="ORF">PECAL_1P02370</name>
</gene>
<evidence type="ECO:0000313" key="2">
    <source>
        <dbReference type="Proteomes" id="UP000789595"/>
    </source>
</evidence>
<organism evidence="1 2">
    <name type="scientific">Pelagomonas calceolata</name>
    <dbReference type="NCBI Taxonomy" id="35677"/>
    <lineage>
        <taxon>Eukaryota</taxon>
        <taxon>Sar</taxon>
        <taxon>Stramenopiles</taxon>
        <taxon>Ochrophyta</taxon>
        <taxon>Pelagophyceae</taxon>
        <taxon>Pelagomonadales</taxon>
        <taxon>Pelagomonadaceae</taxon>
        <taxon>Pelagomonas</taxon>
    </lineage>
</organism>
<proteinExistence type="predicted"/>